<dbReference type="EMBL" id="BRXU01000017">
    <property type="protein sequence ID" value="GLC56987.1"/>
    <property type="molecule type" value="Genomic_DNA"/>
</dbReference>
<keyword evidence="4" id="KW-1185">Reference proteome</keyword>
<dbReference type="GO" id="GO:0008374">
    <property type="term" value="F:O-acyltransferase activity"/>
    <property type="evidence" value="ECO:0007669"/>
    <property type="project" value="InterPro"/>
</dbReference>
<gene>
    <name evidence="3" type="primary">PLEST003157</name>
    <name evidence="3" type="ORF">PLESTB_001170700</name>
</gene>
<keyword evidence="2" id="KW-0812">Transmembrane</keyword>
<feature type="transmembrane region" description="Helical" evidence="2">
    <location>
        <begin position="44"/>
        <end position="65"/>
    </location>
</feature>
<dbReference type="AlphaFoldDB" id="A0A9W6BRP0"/>
<evidence type="ECO:0008006" key="5">
    <source>
        <dbReference type="Google" id="ProtNLM"/>
    </source>
</evidence>
<evidence type="ECO:0000313" key="3">
    <source>
        <dbReference type="EMBL" id="GLC56987.1"/>
    </source>
</evidence>
<feature type="compositionally biased region" description="Low complexity" evidence="1">
    <location>
        <begin position="486"/>
        <end position="497"/>
    </location>
</feature>
<protein>
    <recommendedName>
        <fullName evidence="5">Wax synthase domain-containing protein</fullName>
    </recommendedName>
</protein>
<proteinExistence type="predicted"/>
<dbReference type="PANTHER" id="PTHR31595:SF57">
    <property type="entry name" value="OS04G0481900 PROTEIN"/>
    <property type="match status" value="1"/>
</dbReference>
<feature type="compositionally biased region" description="Gly residues" evidence="1">
    <location>
        <begin position="463"/>
        <end position="485"/>
    </location>
</feature>
<sequence length="769" mass="78935">MSPNAIREADPRVGTSADAVIQPLAAPPPSATAFMLLPSLDWRWRLQLCVLLLWLCTIWTHQVVLPRRPGWHRLLAAMPAVVALITAPFLFHPYTDPILSMSITFMSVRMPLTKLLAACYGRGPLTALPLSSRAAAATPGPAWVPRRLRRFWPSLRRGGTAGACGTDSGDGRGADSGPGATCGGVPDLALVTFFMLCPVVPRGCRTDGCGGSGAGGGKCVAEAAEGANGGGTSPVVPGGDTRPHRPHSAAYRARGGDRLLLLRELAGKWLAFAAACALAVRYASTVPLALHAALAYGMLAVMGGLMDLMALYCTAVWGVDLVPPFHNPFQATSLSDFWSRRWNVTQSRVLKGLLYDPIVEGRLVPRDDDGDDAAASGDRGACDGDAGGGGGAVNGRRAGDAGGGGGGEIPHQSTARMETRPHTQLRRRRPLSSSSSSSAAKQAGGSGGSEAVSTGGSISGSSCSGGGGKGGGKGVGNGVSGGSGSGPDSDGSGVAGRRPGRWRWQRGGLGGIREHTCGLDRGGGRGGAELAPLGPASETSDPDSPQVPATPVNGAAAAFPGDSGPKLQAAAAAAAAPAALAAASAAVVACCGWLAVRWAASLRDLRHRRAVALVVVFAFSGLEHEIFHWYVQRFLSGRWFVFFTVHGFLLLAEAELRRTAHAAAASAAIATRAAATATTAASECSPNDGSGRSGPRPNSSDVVVVAWCRGAAARLAAATVRLPVWCWRLATLAVLELTASWWFFGVLLEPGIVGRTVAALRGRAPELPS</sequence>
<evidence type="ECO:0000256" key="2">
    <source>
        <dbReference type="SAM" id="Phobius"/>
    </source>
</evidence>
<dbReference type="GO" id="GO:0006629">
    <property type="term" value="P:lipid metabolic process"/>
    <property type="evidence" value="ECO:0007669"/>
    <property type="project" value="InterPro"/>
</dbReference>
<feature type="transmembrane region" description="Helical" evidence="2">
    <location>
        <begin position="74"/>
        <end position="91"/>
    </location>
</feature>
<evidence type="ECO:0000313" key="4">
    <source>
        <dbReference type="Proteomes" id="UP001165080"/>
    </source>
</evidence>
<keyword evidence="2" id="KW-1133">Transmembrane helix</keyword>
<feature type="compositionally biased region" description="Low complexity" evidence="1">
    <location>
        <begin position="432"/>
        <end position="462"/>
    </location>
</feature>
<dbReference type="Proteomes" id="UP001165080">
    <property type="component" value="Unassembled WGS sequence"/>
</dbReference>
<dbReference type="PANTHER" id="PTHR31595">
    <property type="entry name" value="LONG-CHAIN-ALCOHOL O-FATTY-ACYLTRANSFERASE 3-RELATED"/>
    <property type="match status" value="1"/>
</dbReference>
<feature type="transmembrane region" description="Helical" evidence="2">
    <location>
        <begin position="636"/>
        <end position="652"/>
    </location>
</feature>
<comment type="caution">
    <text evidence="3">The sequence shown here is derived from an EMBL/GenBank/DDBJ whole genome shotgun (WGS) entry which is preliminary data.</text>
</comment>
<feature type="transmembrane region" description="Helical" evidence="2">
    <location>
        <begin position="610"/>
        <end position="630"/>
    </location>
</feature>
<reference evidence="3 4" key="1">
    <citation type="journal article" date="2023" name="Commun. Biol.">
        <title>Reorganization of the ancestral sex-determining regions during the evolution of trioecy in Pleodorina starrii.</title>
        <authorList>
            <person name="Takahashi K."/>
            <person name="Suzuki S."/>
            <person name="Kawai-Toyooka H."/>
            <person name="Yamamoto K."/>
            <person name="Hamaji T."/>
            <person name="Ootsuki R."/>
            <person name="Yamaguchi H."/>
            <person name="Kawachi M."/>
            <person name="Higashiyama T."/>
            <person name="Nozaki H."/>
        </authorList>
    </citation>
    <scope>NUCLEOTIDE SEQUENCE [LARGE SCALE GENOMIC DNA]</scope>
    <source>
        <strain evidence="3 4">NIES-4479</strain>
    </source>
</reference>
<feature type="region of interest" description="Disordered" evidence="1">
    <location>
        <begin position="365"/>
        <end position="554"/>
    </location>
</feature>
<organism evidence="3 4">
    <name type="scientific">Pleodorina starrii</name>
    <dbReference type="NCBI Taxonomy" id="330485"/>
    <lineage>
        <taxon>Eukaryota</taxon>
        <taxon>Viridiplantae</taxon>
        <taxon>Chlorophyta</taxon>
        <taxon>core chlorophytes</taxon>
        <taxon>Chlorophyceae</taxon>
        <taxon>CS clade</taxon>
        <taxon>Chlamydomonadales</taxon>
        <taxon>Volvocaceae</taxon>
        <taxon>Pleodorina</taxon>
    </lineage>
</organism>
<feature type="transmembrane region" description="Helical" evidence="2">
    <location>
        <begin position="575"/>
        <end position="598"/>
    </location>
</feature>
<dbReference type="InterPro" id="IPR044851">
    <property type="entry name" value="Wax_synthase"/>
</dbReference>
<keyword evidence="2" id="KW-0472">Membrane</keyword>
<accession>A0A9W6BRP0</accession>
<name>A0A9W6BRP0_9CHLO</name>
<evidence type="ECO:0000256" key="1">
    <source>
        <dbReference type="SAM" id="MobiDB-lite"/>
    </source>
</evidence>